<feature type="domain" description="Flavoprotein" evidence="3">
    <location>
        <begin position="5"/>
        <end position="160"/>
    </location>
</feature>
<keyword evidence="1" id="KW-0210">Decarboxylase</keyword>
<evidence type="ECO:0000256" key="1">
    <source>
        <dbReference type="ARBA" id="ARBA00022793"/>
    </source>
</evidence>
<dbReference type="PANTHER" id="PTHR14359">
    <property type="entry name" value="HOMO-OLIGOMERIC FLAVIN CONTAINING CYS DECARBOXYLASE FAMILY"/>
    <property type="match status" value="1"/>
</dbReference>
<dbReference type="InterPro" id="IPR035929">
    <property type="entry name" value="CoaB-like_sf"/>
</dbReference>
<feature type="domain" description="DNA/pantothenate metabolism flavoprotein C-terminal" evidence="4">
    <location>
        <begin position="183"/>
        <end position="391"/>
    </location>
</feature>
<dbReference type="SUPFAM" id="SSF52507">
    <property type="entry name" value="Homo-oligomeric flavin-containing Cys decarboxylases, HFCD"/>
    <property type="match status" value="1"/>
</dbReference>
<dbReference type="HAMAP" id="MF_02225">
    <property type="entry name" value="CoaBC"/>
    <property type="match status" value="1"/>
</dbReference>
<dbReference type="InterPro" id="IPR005252">
    <property type="entry name" value="CoaBC"/>
</dbReference>
<dbReference type="Gene3D" id="3.40.50.10300">
    <property type="entry name" value="CoaB-like"/>
    <property type="match status" value="1"/>
</dbReference>
<dbReference type="GO" id="GO:0071513">
    <property type="term" value="C:phosphopantothenoylcysteine decarboxylase complex"/>
    <property type="evidence" value="ECO:0007669"/>
    <property type="project" value="TreeGrafter"/>
</dbReference>
<evidence type="ECO:0000259" key="3">
    <source>
        <dbReference type="Pfam" id="PF02441"/>
    </source>
</evidence>
<dbReference type="GO" id="GO:0015937">
    <property type="term" value="P:coenzyme A biosynthetic process"/>
    <property type="evidence" value="ECO:0007669"/>
    <property type="project" value="InterPro"/>
</dbReference>
<dbReference type="AlphaFoldDB" id="A0A094Q7W6"/>
<dbReference type="SUPFAM" id="SSF102645">
    <property type="entry name" value="CoaB-like"/>
    <property type="match status" value="1"/>
</dbReference>
<dbReference type="Pfam" id="PF04127">
    <property type="entry name" value="DFP"/>
    <property type="match status" value="1"/>
</dbReference>
<dbReference type="NCBIfam" id="TIGR00521">
    <property type="entry name" value="coaBC_dfp"/>
    <property type="match status" value="1"/>
</dbReference>
<dbReference type="Gene3D" id="3.40.50.1950">
    <property type="entry name" value="Flavin prenyltransferase-like"/>
    <property type="match status" value="1"/>
</dbReference>
<dbReference type="PANTHER" id="PTHR14359:SF6">
    <property type="entry name" value="PHOSPHOPANTOTHENOYLCYSTEINE DECARBOXYLASE"/>
    <property type="match status" value="1"/>
</dbReference>
<dbReference type="EMBL" id="JNSK01000004">
    <property type="protein sequence ID" value="KGA20310.1"/>
    <property type="molecule type" value="Genomic_DNA"/>
</dbReference>
<reference evidence="5" key="1">
    <citation type="submission" date="2014-05" db="EMBL/GenBank/DDBJ databases">
        <title>Key roles for freshwater Actinobacteria revealed by deep metagenomic sequencing.</title>
        <authorList>
            <person name="Ghai R."/>
            <person name="Mizuno C.M."/>
            <person name="Picazo A."/>
            <person name="Camacho A."/>
            <person name="Rodriguez-Valera F."/>
        </authorList>
    </citation>
    <scope>NUCLEOTIDE SEQUENCE</scope>
</reference>
<proteinExistence type="inferred from homology"/>
<dbReference type="GO" id="GO:0015941">
    <property type="term" value="P:pantothenate catabolic process"/>
    <property type="evidence" value="ECO:0007669"/>
    <property type="project" value="InterPro"/>
</dbReference>
<protein>
    <submittedName>
        <fullName evidence="5">Uncharacterized protein</fullName>
    </submittedName>
</protein>
<organism evidence="5">
    <name type="scientific">freshwater metagenome</name>
    <dbReference type="NCBI Taxonomy" id="449393"/>
    <lineage>
        <taxon>unclassified sequences</taxon>
        <taxon>metagenomes</taxon>
        <taxon>ecological metagenomes</taxon>
    </lineage>
</organism>
<sequence length="396" mass="42240">MSTREVVLGVGAGIAAYKSCDLLRRLQDAGFGVTVIPTPASLHFVGKATWEALSGRPVTTTVWERVDEVRHVQLAKESNFNLIAPATADLIARIAHGRADDLLTNTVLASNAPTLIVPAMHPQMWANPATVANVALLRSRGFIVMEPDHGRLTGKDVGVGRFPDTSRILETFALITDPVQDFKGVEVLVTAGGTREMIDPIRFIGNQSSGRQGYALAQAALRRGAKVTLILANSALPDLLGATTIRVQSADEMFTQVNDRFDSCDLIAMSAAVADAKPSHFSSDKIKKGSLSSIDLAPNKDIISTVGERKTSQVVVAFAAETSLDIEEGERKLRAKGADIVFLNDVAGSEIFGSEQTQGVILTSLGADSISREVVERISKDTLADLLLDQALSKLG</sequence>
<evidence type="ECO:0000259" key="4">
    <source>
        <dbReference type="Pfam" id="PF04127"/>
    </source>
</evidence>
<evidence type="ECO:0000256" key="2">
    <source>
        <dbReference type="ARBA" id="ARBA00023239"/>
    </source>
</evidence>
<gene>
    <name evidence="5" type="ORF">GM50_2420</name>
</gene>
<dbReference type="GO" id="GO:0004633">
    <property type="term" value="F:phosphopantothenoylcysteine decarboxylase activity"/>
    <property type="evidence" value="ECO:0007669"/>
    <property type="project" value="InterPro"/>
</dbReference>
<dbReference type="GO" id="GO:0010181">
    <property type="term" value="F:FMN binding"/>
    <property type="evidence" value="ECO:0007669"/>
    <property type="project" value="InterPro"/>
</dbReference>
<dbReference type="GO" id="GO:0004632">
    <property type="term" value="F:phosphopantothenate--cysteine ligase activity"/>
    <property type="evidence" value="ECO:0007669"/>
    <property type="project" value="InterPro"/>
</dbReference>
<comment type="caution">
    <text evidence="5">The sequence shown here is derived from an EMBL/GenBank/DDBJ whole genome shotgun (WGS) entry which is preliminary data.</text>
</comment>
<dbReference type="InterPro" id="IPR036551">
    <property type="entry name" value="Flavin_trans-like"/>
</dbReference>
<name>A0A094Q7W6_9ZZZZ</name>
<dbReference type="InterPro" id="IPR003382">
    <property type="entry name" value="Flavoprotein"/>
</dbReference>
<evidence type="ECO:0000313" key="5">
    <source>
        <dbReference type="EMBL" id="KGA20310.1"/>
    </source>
</evidence>
<keyword evidence="2" id="KW-0456">Lyase</keyword>
<dbReference type="Pfam" id="PF02441">
    <property type="entry name" value="Flavoprotein"/>
    <property type="match status" value="1"/>
</dbReference>
<dbReference type="InterPro" id="IPR007085">
    <property type="entry name" value="DNA/pantothenate-metab_flavo_C"/>
</dbReference>
<accession>A0A094Q7W6</accession>